<name>A0A915J0G2_ROMCU</name>
<evidence type="ECO:0000313" key="1">
    <source>
        <dbReference type="Proteomes" id="UP000887565"/>
    </source>
</evidence>
<dbReference type="AlphaFoldDB" id="A0A915J0G2"/>
<keyword evidence="1" id="KW-1185">Reference proteome</keyword>
<sequence length="197" mass="23175">ISFLESTKEQETFERSKPQYIDRPTFFCDLYLTHFPVSTEKIIKRNSNNGICPRVQPTKSMRDKCKTIEGPVVYELVVYDKNGPKGCFIPSSHVDSFEKCVPFTEAEKLLNKKNNNDEDLEPAYAIAEIDDIEQNPVNHYRRNYLAGRLRLHQAGEKRDTYHQPEWYFWSNLRRNNTIQDILLAISTHLRCRRTFPS</sequence>
<dbReference type="WBParaSite" id="nRc.2.0.1.t19875-RA">
    <property type="protein sequence ID" value="nRc.2.0.1.t19875-RA"/>
    <property type="gene ID" value="nRc.2.0.1.g19875"/>
</dbReference>
<dbReference type="Proteomes" id="UP000887565">
    <property type="component" value="Unplaced"/>
</dbReference>
<proteinExistence type="predicted"/>
<organism evidence="1 2">
    <name type="scientific">Romanomermis culicivorax</name>
    <name type="common">Nematode worm</name>
    <dbReference type="NCBI Taxonomy" id="13658"/>
    <lineage>
        <taxon>Eukaryota</taxon>
        <taxon>Metazoa</taxon>
        <taxon>Ecdysozoa</taxon>
        <taxon>Nematoda</taxon>
        <taxon>Enoplea</taxon>
        <taxon>Dorylaimia</taxon>
        <taxon>Mermithida</taxon>
        <taxon>Mermithoidea</taxon>
        <taxon>Mermithidae</taxon>
        <taxon>Romanomermis</taxon>
    </lineage>
</organism>
<evidence type="ECO:0000313" key="2">
    <source>
        <dbReference type="WBParaSite" id="nRc.2.0.1.t19875-RA"/>
    </source>
</evidence>
<accession>A0A915J0G2</accession>
<reference evidence="2" key="1">
    <citation type="submission" date="2022-11" db="UniProtKB">
        <authorList>
            <consortium name="WormBaseParasite"/>
        </authorList>
    </citation>
    <scope>IDENTIFICATION</scope>
</reference>
<protein>
    <submittedName>
        <fullName evidence="2">Uncharacterized protein</fullName>
    </submittedName>
</protein>